<evidence type="ECO:0000313" key="3">
    <source>
        <dbReference type="EMBL" id="GEW68803.1"/>
    </source>
</evidence>
<dbReference type="EMBL" id="BKCJ010069320">
    <property type="protein sequence ID" value="GEW68803.1"/>
    <property type="molecule type" value="Genomic_DNA"/>
</dbReference>
<accession>A0A699GXF4</accession>
<organism evidence="3">
    <name type="scientific">Tanacetum cinerariifolium</name>
    <name type="common">Dalmatian daisy</name>
    <name type="synonym">Chrysanthemum cinerariifolium</name>
    <dbReference type="NCBI Taxonomy" id="118510"/>
    <lineage>
        <taxon>Eukaryota</taxon>
        <taxon>Viridiplantae</taxon>
        <taxon>Streptophyta</taxon>
        <taxon>Embryophyta</taxon>
        <taxon>Tracheophyta</taxon>
        <taxon>Spermatophyta</taxon>
        <taxon>Magnoliopsida</taxon>
        <taxon>eudicotyledons</taxon>
        <taxon>Gunneridae</taxon>
        <taxon>Pentapetalae</taxon>
        <taxon>asterids</taxon>
        <taxon>campanulids</taxon>
        <taxon>Asterales</taxon>
        <taxon>Asteraceae</taxon>
        <taxon>Asteroideae</taxon>
        <taxon>Anthemideae</taxon>
        <taxon>Anthemidinae</taxon>
        <taxon>Tanacetum</taxon>
    </lineage>
</organism>
<gene>
    <name evidence="3" type="ORF">Tci_240779</name>
</gene>
<name>A0A699GXF4_TANCI</name>
<evidence type="ECO:0000256" key="1">
    <source>
        <dbReference type="SAM" id="MobiDB-lite"/>
    </source>
</evidence>
<protein>
    <submittedName>
        <fullName evidence="3">Copia protein</fullName>
    </submittedName>
</protein>
<reference evidence="3" key="1">
    <citation type="journal article" date="2019" name="Sci. Rep.">
        <title>Draft genome of Tanacetum cinerariifolium, the natural source of mosquito coil.</title>
        <authorList>
            <person name="Yamashiro T."/>
            <person name="Shiraishi A."/>
            <person name="Satake H."/>
            <person name="Nakayama K."/>
        </authorList>
    </citation>
    <scope>NUCLEOTIDE SEQUENCE</scope>
</reference>
<sequence length="291" mass="33555">MTIIGTKWVFRNKLDKNGIVSQNNARLVAQGYNQQEGIDYDETYAPVARLESIRILLAYACALDFKLFQMDVKSTFLKGFINEEVYVAKPPGFIDFENPDHVYKLMKALYGLKQAPKACQLTFNYNSEGHFVVNFFIQSNSFSLTLEEFGEILKIPFKGCVSYTDMWLLDYLSLGAASKGGHKDHVFACLCHMPYCIESSTPYNQAFFILKRMEKTRNKPMELLPYGMLLTRLFKPVVLVFPELAIDHYLSHDRVMHPFTPHYEKKTRSNHGKKRPRESNASFTSTTQNHQ</sequence>
<dbReference type="InterPro" id="IPR013103">
    <property type="entry name" value="RVT_2"/>
</dbReference>
<feature type="region of interest" description="Disordered" evidence="1">
    <location>
        <begin position="261"/>
        <end position="291"/>
    </location>
</feature>
<dbReference type="AlphaFoldDB" id="A0A699GXF4"/>
<feature type="compositionally biased region" description="Polar residues" evidence="1">
    <location>
        <begin position="279"/>
        <end position="291"/>
    </location>
</feature>
<dbReference type="Pfam" id="PF07727">
    <property type="entry name" value="RVT_2"/>
    <property type="match status" value="1"/>
</dbReference>
<feature type="domain" description="Reverse transcriptase Ty1/copia-type" evidence="2">
    <location>
        <begin position="4"/>
        <end position="120"/>
    </location>
</feature>
<comment type="caution">
    <text evidence="3">The sequence shown here is derived from an EMBL/GenBank/DDBJ whole genome shotgun (WGS) entry which is preliminary data.</text>
</comment>
<proteinExistence type="predicted"/>
<evidence type="ECO:0000259" key="2">
    <source>
        <dbReference type="Pfam" id="PF07727"/>
    </source>
</evidence>